<dbReference type="InterPro" id="IPR001534">
    <property type="entry name" value="Transthyretin-like"/>
</dbReference>
<accession>A0AA36DGK6</accession>
<comment type="similarity">
    <text evidence="4">Belongs to the cytochrome P450 family.</text>
</comment>
<dbReference type="SUPFAM" id="SSF48264">
    <property type="entry name" value="Cytochrome P450"/>
    <property type="match status" value="1"/>
</dbReference>
<gene>
    <name evidence="13" type="ORF">MSPICULIGERA_LOCUS25251</name>
</gene>
<dbReference type="InterPro" id="IPR001128">
    <property type="entry name" value="Cyt_P450"/>
</dbReference>
<name>A0AA36DGK6_9BILA</name>
<evidence type="ECO:0000256" key="2">
    <source>
        <dbReference type="ARBA" id="ARBA00004613"/>
    </source>
</evidence>
<dbReference type="PANTHER" id="PTHR24302:SF15">
    <property type="entry name" value="FATTY-ACID PEROXYGENASE"/>
    <property type="match status" value="1"/>
</dbReference>
<dbReference type="GO" id="GO:0016705">
    <property type="term" value="F:oxidoreductase activity, acting on paired donors, with incorporation or reduction of molecular oxygen"/>
    <property type="evidence" value="ECO:0007669"/>
    <property type="project" value="InterPro"/>
</dbReference>
<dbReference type="InterPro" id="IPR036396">
    <property type="entry name" value="Cyt_P450_sf"/>
</dbReference>
<sequence>MAVRGTLMCGQKPLAGATIILNEQDSGPEFDDKMAEVKTNPKGEFRINGSEVEFTAIEPRITVLHKCNYRWICKRETTFIIPRKYINHGRKITKWFELGTVNMETQFPGEDHNCFRIFKIVSRTRRKILKMQLGVGEIILVIISIVFTVAKFYGLIQAAIVSCILVVAYLWWLHDNKQFWRRRGIPGPPPSLFFGNALEFFDGLHALDERRQRLYGNIYGSFLFNVPELTSTKLDLLREVLVKKFDCFSDRISILNNDPDDPHSLLANSLVTLKGDVWSSVRNTVAPAFSTGKIRQMIPLLNVCSRTCVGIFEGYARRREKIPIRDTMVRLMLDMTSRAAFGRDFNVQFDATSAFMQYAKKYSEFDFRSPRIVAITLFPTLCWLLKRVTGYSILNNDTNKYFVQILDHLYDSRLDNTEQYEYKDFFQLMLASMKEDKNSQREIDHEIEFDLSALKTDRKILKQHVFGQAFMFILAGFETGPINLHLTIYMLAMHPEWQQRVREEIRRLVGEKEPDYTTLGQLPTLEQCIQETQRLFPSVVRYP</sequence>
<evidence type="ECO:0000313" key="14">
    <source>
        <dbReference type="Proteomes" id="UP001177023"/>
    </source>
</evidence>
<comment type="subcellular location">
    <subcellularLocation>
        <location evidence="2">Secreted</location>
    </subcellularLocation>
</comment>
<dbReference type="Gene3D" id="2.60.40.3330">
    <property type="match status" value="1"/>
</dbReference>
<evidence type="ECO:0000256" key="9">
    <source>
        <dbReference type="ARBA" id="ARBA00023002"/>
    </source>
</evidence>
<keyword evidence="9" id="KW-0560">Oxidoreductase</keyword>
<keyword evidence="12" id="KW-1133">Transmembrane helix</keyword>
<dbReference type="GO" id="GO:0020037">
    <property type="term" value="F:heme binding"/>
    <property type="evidence" value="ECO:0007669"/>
    <property type="project" value="InterPro"/>
</dbReference>
<dbReference type="GO" id="GO:0005576">
    <property type="term" value="C:extracellular region"/>
    <property type="evidence" value="ECO:0007669"/>
    <property type="project" value="UniProtKB-SubCell"/>
</dbReference>
<evidence type="ECO:0000256" key="3">
    <source>
        <dbReference type="ARBA" id="ARBA00010112"/>
    </source>
</evidence>
<keyword evidence="6" id="KW-0349">Heme</keyword>
<dbReference type="AlphaFoldDB" id="A0AA36DGK6"/>
<evidence type="ECO:0008006" key="15">
    <source>
        <dbReference type="Google" id="ProtNLM"/>
    </source>
</evidence>
<comment type="cofactor">
    <cofactor evidence="1">
        <name>heme</name>
        <dbReference type="ChEBI" id="CHEBI:30413"/>
    </cofactor>
</comment>
<evidence type="ECO:0000256" key="6">
    <source>
        <dbReference type="ARBA" id="ARBA00022617"/>
    </source>
</evidence>
<keyword evidence="5" id="KW-0964">Secreted</keyword>
<keyword evidence="11" id="KW-0503">Monooxygenase</keyword>
<evidence type="ECO:0000256" key="1">
    <source>
        <dbReference type="ARBA" id="ARBA00001971"/>
    </source>
</evidence>
<evidence type="ECO:0000256" key="10">
    <source>
        <dbReference type="ARBA" id="ARBA00023004"/>
    </source>
</evidence>
<dbReference type="InterPro" id="IPR050705">
    <property type="entry name" value="Cytochrome_P450_3A"/>
</dbReference>
<feature type="transmembrane region" description="Helical" evidence="12">
    <location>
        <begin position="155"/>
        <end position="173"/>
    </location>
</feature>
<comment type="caution">
    <text evidence="13">The sequence shown here is derived from an EMBL/GenBank/DDBJ whole genome shotgun (WGS) entry which is preliminary data.</text>
</comment>
<proteinExistence type="inferred from homology"/>
<reference evidence="13" key="1">
    <citation type="submission" date="2023-06" db="EMBL/GenBank/DDBJ databases">
        <authorList>
            <person name="Delattre M."/>
        </authorList>
    </citation>
    <scope>NUCLEOTIDE SEQUENCE</scope>
    <source>
        <strain evidence="13">AF72</strain>
    </source>
</reference>
<keyword evidence="7" id="KW-0479">Metal-binding</keyword>
<evidence type="ECO:0000256" key="4">
    <source>
        <dbReference type="ARBA" id="ARBA00010617"/>
    </source>
</evidence>
<keyword evidence="10" id="KW-0408">Iron</keyword>
<dbReference type="GO" id="GO:0005506">
    <property type="term" value="F:iron ion binding"/>
    <property type="evidence" value="ECO:0007669"/>
    <property type="project" value="InterPro"/>
</dbReference>
<evidence type="ECO:0000256" key="7">
    <source>
        <dbReference type="ARBA" id="ARBA00022723"/>
    </source>
</evidence>
<keyword evidence="12" id="KW-0812">Transmembrane</keyword>
<keyword evidence="8" id="KW-0732">Signal</keyword>
<evidence type="ECO:0000313" key="13">
    <source>
        <dbReference type="EMBL" id="CAJ0587274.1"/>
    </source>
</evidence>
<comment type="similarity">
    <text evidence="3">Belongs to the nematode transthyretin-like family.</text>
</comment>
<dbReference type="Proteomes" id="UP001177023">
    <property type="component" value="Unassembled WGS sequence"/>
</dbReference>
<dbReference type="GO" id="GO:0008395">
    <property type="term" value="F:steroid hydroxylase activity"/>
    <property type="evidence" value="ECO:0007669"/>
    <property type="project" value="TreeGrafter"/>
</dbReference>
<dbReference type="Pfam" id="PF01060">
    <property type="entry name" value="TTR-52"/>
    <property type="match status" value="1"/>
</dbReference>
<dbReference type="Gene3D" id="1.10.630.10">
    <property type="entry name" value="Cytochrome P450"/>
    <property type="match status" value="1"/>
</dbReference>
<evidence type="ECO:0000256" key="12">
    <source>
        <dbReference type="SAM" id="Phobius"/>
    </source>
</evidence>
<protein>
    <recommendedName>
        <fullName evidence="15">Cytochrome P450</fullName>
    </recommendedName>
</protein>
<feature type="non-terminal residue" evidence="13">
    <location>
        <position position="1"/>
    </location>
</feature>
<evidence type="ECO:0000256" key="11">
    <source>
        <dbReference type="ARBA" id="ARBA00023033"/>
    </source>
</evidence>
<dbReference type="GO" id="GO:0009986">
    <property type="term" value="C:cell surface"/>
    <property type="evidence" value="ECO:0007669"/>
    <property type="project" value="InterPro"/>
</dbReference>
<organism evidence="13 14">
    <name type="scientific">Mesorhabditis spiculigera</name>
    <dbReference type="NCBI Taxonomy" id="96644"/>
    <lineage>
        <taxon>Eukaryota</taxon>
        <taxon>Metazoa</taxon>
        <taxon>Ecdysozoa</taxon>
        <taxon>Nematoda</taxon>
        <taxon>Chromadorea</taxon>
        <taxon>Rhabditida</taxon>
        <taxon>Rhabditina</taxon>
        <taxon>Rhabditomorpha</taxon>
        <taxon>Rhabditoidea</taxon>
        <taxon>Rhabditidae</taxon>
        <taxon>Mesorhabditinae</taxon>
        <taxon>Mesorhabditis</taxon>
    </lineage>
</organism>
<dbReference type="EMBL" id="CATQJA010002710">
    <property type="protein sequence ID" value="CAJ0587274.1"/>
    <property type="molecule type" value="Genomic_DNA"/>
</dbReference>
<dbReference type="PANTHER" id="PTHR24302">
    <property type="entry name" value="CYTOCHROME P450 FAMILY 3"/>
    <property type="match status" value="1"/>
</dbReference>
<feature type="transmembrane region" description="Helical" evidence="12">
    <location>
        <begin position="128"/>
        <end position="149"/>
    </location>
</feature>
<keyword evidence="12" id="KW-0472">Membrane</keyword>
<dbReference type="InterPro" id="IPR038479">
    <property type="entry name" value="Transthyretin-like_sf"/>
</dbReference>
<evidence type="ECO:0000256" key="5">
    <source>
        <dbReference type="ARBA" id="ARBA00022525"/>
    </source>
</evidence>
<dbReference type="Pfam" id="PF00067">
    <property type="entry name" value="p450"/>
    <property type="match status" value="1"/>
</dbReference>
<keyword evidence="14" id="KW-1185">Reference proteome</keyword>
<evidence type="ECO:0000256" key="8">
    <source>
        <dbReference type="ARBA" id="ARBA00022729"/>
    </source>
</evidence>